<proteinExistence type="predicted"/>
<keyword evidence="4" id="KW-0805">Transcription regulation</keyword>
<feature type="signal peptide" evidence="9">
    <location>
        <begin position="1"/>
        <end position="24"/>
    </location>
</feature>
<feature type="domain" description="HTH araC/xylS-type" evidence="10">
    <location>
        <begin position="1260"/>
        <end position="1358"/>
    </location>
</feature>
<comment type="catalytic activity">
    <reaction evidence="1">
        <text>ATP + protein L-histidine = ADP + protein N-phospho-L-histidine.</text>
        <dbReference type="EC" id="2.7.13.3"/>
    </reaction>
</comment>
<dbReference type="Pfam" id="PF12833">
    <property type="entry name" value="HTH_18"/>
    <property type="match status" value="1"/>
</dbReference>
<evidence type="ECO:0000256" key="5">
    <source>
        <dbReference type="ARBA" id="ARBA00023125"/>
    </source>
</evidence>
<evidence type="ECO:0000256" key="3">
    <source>
        <dbReference type="ARBA" id="ARBA00022553"/>
    </source>
</evidence>
<dbReference type="Pfam" id="PF00072">
    <property type="entry name" value="Response_reg"/>
    <property type="match status" value="1"/>
</dbReference>
<dbReference type="SUPFAM" id="SSF63829">
    <property type="entry name" value="Calcium-dependent phosphotriesterase"/>
    <property type="match status" value="2"/>
</dbReference>
<dbReference type="InterPro" id="IPR013783">
    <property type="entry name" value="Ig-like_fold"/>
</dbReference>
<dbReference type="InterPro" id="IPR015943">
    <property type="entry name" value="WD40/YVTN_repeat-like_dom_sf"/>
</dbReference>
<evidence type="ECO:0000313" key="13">
    <source>
        <dbReference type="EMBL" id="MFD1141156.1"/>
    </source>
</evidence>
<dbReference type="InterPro" id="IPR036097">
    <property type="entry name" value="HisK_dim/P_sf"/>
</dbReference>
<keyword evidence="3 7" id="KW-0597">Phosphoprotein</keyword>
<protein>
    <recommendedName>
        <fullName evidence="2">histidine kinase</fullName>
        <ecNumber evidence="2">2.7.13.3</ecNumber>
    </recommendedName>
</protein>
<sequence>MRFCAFLYLGFQLLSSLLLTAGFAQSVLPRTTQLTMAQGLPHNTVTGMEQDRAGFIWIATLEGLARYDGQSLKIFRHRPGDNTSLINNKITQFDKASDGSFILGTEAGSFQRFDPITERFTTLLDRQWLDQQGALINQAQLSVDRNHLWGLLPGVRLIDYDITQKSLRLFDVPTLTGQVNDLSDFILTTTGYIYAETQTGLLQFDTRSGRKRIVPFPFRTISRWQEAVFTSADRHQVTLGPNGQIAVFGYDVIALYDPKQDRFRTIPIPDALAIPTSKEDARKRAHSVSYMIKRLADDRLYVGYGNRLYRLDGNGQLTLLHQSESSTSRLAPRLVDLSGSLWVSDESTGLIRLDLHPLRFNFVAKKKAFAEDLIEQDLGARLPSNFEAWDNQNWPRYRTDHAGTGYLIDIFRVYRHQVASRTITELTNFQEASRQMSSNLCLKESRSPVAGAGAIWVYNSQRGLIAIRSGGTKSFLYPNSLLPLTHLGAEYDAGDIQPIGQAVWVGSTYGLGLFRYDISQQCYDTPLRNNPQSVNSLPVNSINCLSADPTDSTMLWIGTIGGGLCRLDTRTMTFRRLGEAEGFPNGTIQSMETDGQGRLWCATNRGLVRVNPKTLTWRHFTTADGLPSDAFSRTSSARLPDGRLVFGTTQGQLVFDPKTIPEDTYEPPVVLTALLINNMPVDAHQSESQRSGVAAPINALPELVLDHTQNFLTIAFAGLDYSKTEKLSYRYRLNGVDDAWVVVGPQKTANYTQLAPGRYVFSVNSTRADGQWSREIKQLAIIIKPPLWATWWAYLLYVLAFGGLVLGFIRFQIKQARQQQEIRLKRRQAEHLRAVDEVKTRFFSNITHEFRTPLTLILAPTAQLLTNPAYDGFTRQTLATIHQHASQLLRLINQLLDLSKLEGGSMNVALSRGDALAFVQRLVSQFQPLAASRGIDLHLQTAGRSALGAGASWLFDADKWDKIISNLLSNALKFTPAGGQVSLTMEVRPSPDATADQLVIELADTGIGLTPEQLSRIFERFYQVNDSPTRPYEGTGIGLSLVKELTDLLGGTIRVQSRTQPPTGTTFILTLPLVPATHPAGAPELILAGPQPEENRAASGRADTKPETPGDVPLVLVVEDHQELRQFIAGELLSRYRVLTAADGQEGWQICQRELPDVVIADVMMPRMDGYQLTQRIRSTLATNHLAVILLTARAAYESRLAGLERGADDYVTKPFQLDELVLRLGNLLTRQANLRANLHRQLVSGLTPVQEPVTDGLITQLHQIIESRLSDPTFGVEDLAQGVAMSRRTLHRKLRALAELSAHDFIRHYRLQRARQLLRSGRSIAQTAYDVGFESPAYFTKIFKETYQQTPSEFVGRKMDK</sequence>
<reference evidence="14" key="1">
    <citation type="journal article" date="2019" name="Int. J. Syst. Evol. Microbiol.">
        <title>The Global Catalogue of Microorganisms (GCM) 10K type strain sequencing project: providing services to taxonomists for standard genome sequencing and annotation.</title>
        <authorList>
            <consortium name="The Broad Institute Genomics Platform"/>
            <consortium name="The Broad Institute Genome Sequencing Center for Infectious Disease"/>
            <person name="Wu L."/>
            <person name="Ma J."/>
        </authorList>
    </citation>
    <scope>NUCLEOTIDE SEQUENCE [LARGE SCALE GENOMIC DNA]</scope>
    <source>
        <strain evidence="14">CCUG 55608</strain>
    </source>
</reference>
<organism evidence="13 14">
    <name type="scientific">Larkinella insperata</name>
    <dbReference type="NCBI Taxonomy" id="332158"/>
    <lineage>
        <taxon>Bacteria</taxon>
        <taxon>Pseudomonadati</taxon>
        <taxon>Bacteroidota</taxon>
        <taxon>Cytophagia</taxon>
        <taxon>Cytophagales</taxon>
        <taxon>Spirosomataceae</taxon>
        <taxon>Larkinella</taxon>
    </lineage>
</organism>
<dbReference type="EMBL" id="JBHTLP010000007">
    <property type="protein sequence ID" value="MFD1141156.1"/>
    <property type="molecule type" value="Genomic_DNA"/>
</dbReference>
<keyword evidence="8" id="KW-0812">Transmembrane</keyword>
<dbReference type="Gene3D" id="2.60.40.10">
    <property type="entry name" value="Immunoglobulins"/>
    <property type="match status" value="1"/>
</dbReference>
<evidence type="ECO:0000256" key="7">
    <source>
        <dbReference type="PROSITE-ProRule" id="PRU00169"/>
    </source>
</evidence>
<dbReference type="Gene3D" id="2.130.10.10">
    <property type="entry name" value="YVTN repeat-like/Quinoprotein amine dehydrogenase"/>
    <property type="match status" value="2"/>
</dbReference>
<evidence type="ECO:0000259" key="12">
    <source>
        <dbReference type="PROSITE" id="PS50110"/>
    </source>
</evidence>
<dbReference type="SMART" id="SM00387">
    <property type="entry name" value="HATPase_c"/>
    <property type="match status" value="1"/>
</dbReference>
<dbReference type="PROSITE" id="PS01124">
    <property type="entry name" value="HTH_ARAC_FAMILY_2"/>
    <property type="match status" value="1"/>
</dbReference>
<keyword evidence="9" id="KW-0732">Signal</keyword>
<dbReference type="InterPro" id="IPR018060">
    <property type="entry name" value="HTH_AraC"/>
</dbReference>
<dbReference type="SUPFAM" id="SSF55874">
    <property type="entry name" value="ATPase domain of HSP90 chaperone/DNA topoisomerase II/histidine kinase"/>
    <property type="match status" value="1"/>
</dbReference>
<keyword evidence="5" id="KW-0238">DNA-binding</keyword>
<keyword evidence="8" id="KW-1133">Transmembrane helix</keyword>
<dbReference type="SUPFAM" id="SSF52172">
    <property type="entry name" value="CheY-like"/>
    <property type="match status" value="1"/>
</dbReference>
<feature type="domain" description="Histidine kinase" evidence="11">
    <location>
        <begin position="845"/>
        <end position="1075"/>
    </location>
</feature>
<evidence type="ECO:0000313" key="14">
    <source>
        <dbReference type="Proteomes" id="UP001597116"/>
    </source>
</evidence>
<dbReference type="CDD" id="cd17574">
    <property type="entry name" value="REC_OmpR"/>
    <property type="match status" value="1"/>
</dbReference>
<dbReference type="PANTHER" id="PTHR43547:SF2">
    <property type="entry name" value="HYBRID SIGNAL TRANSDUCTION HISTIDINE KINASE C"/>
    <property type="match status" value="1"/>
</dbReference>
<evidence type="ECO:0000256" key="8">
    <source>
        <dbReference type="SAM" id="Phobius"/>
    </source>
</evidence>
<dbReference type="Proteomes" id="UP001597116">
    <property type="component" value="Unassembled WGS sequence"/>
</dbReference>
<dbReference type="PANTHER" id="PTHR43547">
    <property type="entry name" value="TWO-COMPONENT HISTIDINE KINASE"/>
    <property type="match status" value="1"/>
</dbReference>
<dbReference type="Gene3D" id="1.10.287.130">
    <property type="match status" value="1"/>
</dbReference>
<comment type="caution">
    <text evidence="13">The sequence shown here is derived from an EMBL/GenBank/DDBJ whole genome shotgun (WGS) entry which is preliminary data.</text>
</comment>
<evidence type="ECO:0000256" key="1">
    <source>
        <dbReference type="ARBA" id="ARBA00000085"/>
    </source>
</evidence>
<evidence type="ECO:0000256" key="2">
    <source>
        <dbReference type="ARBA" id="ARBA00012438"/>
    </source>
</evidence>
<dbReference type="Pfam" id="PF07494">
    <property type="entry name" value="Reg_prop"/>
    <property type="match status" value="1"/>
</dbReference>
<dbReference type="EC" id="2.7.13.3" evidence="2"/>
<dbReference type="InterPro" id="IPR018062">
    <property type="entry name" value="HTH_AraC-typ_CS"/>
</dbReference>
<accession>A0ABW3Q768</accession>
<dbReference type="CDD" id="cd00082">
    <property type="entry name" value="HisKA"/>
    <property type="match status" value="1"/>
</dbReference>
<keyword evidence="13" id="KW-0067">ATP-binding</keyword>
<evidence type="ECO:0000259" key="10">
    <source>
        <dbReference type="PROSITE" id="PS01124"/>
    </source>
</evidence>
<dbReference type="SMART" id="SM00342">
    <property type="entry name" value="HTH_ARAC"/>
    <property type="match status" value="1"/>
</dbReference>
<gene>
    <name evidence="13" type="ORF">ACFQ4C_08555</name>
</gene>
<keyword evidence="13" id="KW-0547">Nucleotide-binding</keyword>
<feature type="chain" id="PRO_5046675804" description="histidine kinase" evidence="9">
    <location>
        <begin position="25"/>
        <end position="1362"/>
    </location>
</feature>
<dbReference type="Pfam" id="PF02518">
    <property type="entry name" value="HATPase_c"/>
    <property type="match status" value="1"/>
</dbReference>
<dbReference type="Pfam" id="PF07495">
    <property type="entry name" value="Y_Y_Y"/>
    <property type="match status" value="1"/>
</dbReference>
<dbReference type="GO" id="GO:0005524">
    <property type="term" value="F:ATP binding"/>
    <property type="evidence" value="ECO:0007669"/>
    <property type="project" value="UniProtKB-KW"/>
</dbReference>
<evidence type="ECO:0000256" key="6">
    <source>
        <dbReference type="ARBA" id="ARBA00023163"/>
    </source>
</evidence>
<keyword evidence="8" id="KW-0472">Membrane</keyword>
<dbReference type="Pfam" id="PF00512">
    <property type="entry name" value="HisKA"/>
    <property type="match status" value="1"/>
</dbReference>
<dbReference type="PROSITE" id="PS50110">
    <property type="entry name" value="RESPONSE_REGULATORY"/>
    <property type="match status" value="1"/>
</dbReference>
<dbReference type="SMART" id="SM00448">
    <property type="entry name" value="REC"/>
    <property type="match status" value="1"/>
</dbReference>
<evidence type="ECO:0000259" key="11">
    <source>
        <dbReference type="PROSITE" id="PS50109"/>
    </source>
</evidence>
<dbReference type="RefSeq" id="WP_379884204.1">
    <property type="nucleotide sequence ID" value="NZ_JBHTLP010000007.1"/>
</dbReference>
<dbReference type="InterPro" id="IPR001789">
    <property type="entry name" value="Sig_transdc_resp-reg_receiver"/>
</dbReference>
<dbReference type="InterPro" id="IPR036890">
    <property type="entry name" value="HATPase_C_sf"/>
</dbReference>
<evidence type="ECO:0000256" key="4">
    <source>
        <dbReference type="ARBA" id="ARBA00023015"/>
    </source>
</evidence>
<dbReference type="CDD" id="cd16922">
    <property type="entry name" value="HATPase_EvgS-ArcB-TorS-like"/>
    <property type="match status" value="1"/>
</dbReference>
<dbReference type="PROSITE" id="PS50109">
    <property type="entry name" value="HIS_KIN"/>
    <property type="match status" value="1"/>
</dbReference>
<evidence type="ECO:0000256" key="9">
    <source>
        <dbReference type="SAM" id="SignalP"/>
    </source>
</evidence>
<dbReference type="InterPro" id="IPR011006">
    <property type="entry name" value="CheY-like_superfamily"/>
</dbReference>
<dbReference type="InterPro" id="IPR003594">
    <property type="entry name" value="HATPase_dom"/>
</dbReference>
<feature type="domain" description="Response regulatory" evidence="12">
    <location>
        <begin position="1114"/>
        <end position="1229"/>
    </location>
</feature>
<dbReference type="Gene3D" id="3.40.50.2300">
    <property type="match status" value="1"/>
</dbReference>
<dbReference type="PROSITE" id="PS00041">
    <property type="entry name" value="HTH_ARAC_FAMILY_1"/>
    <property type="match status" value="1"/>
</dbReference>
<dbReference type="InterPro" id="IPR011110">
    <property type="entry name" value="Reg_prop"/>
</dbReference>
<dbReference type="SUPFAM" id="SSF47384">
    <property type="entry name" value="Homodimeric domain of signal transducing histidine kinase"/>
    <property type="match status" value="1"/>
</dbReference>
<dbReference type="PRINTS" id="PR00344">
    <property type="entry name" value="BCTRLSENSOR"/>
</dbReference>
<dbReference type="InterPro" id="IPR003661">
    <property type="entry name" value="HisK_dim/P_dom"/>
</dbReference>
<name>A0ABW3Q768_9BACT</name>
<dbReference type="Gene3D" id="3.30.565.10">
    <property type="entry name" value="Histidine kinase-like ATPase, C-terminal domain"/>
    <property type="match status" value="1"/>
</dbReference>
<dbReference type="Gene3D" id="1.10.10.60">
    <property type="entry name" value="Homeodomain-like"/>
    <property type="match status" value="1"/>
</dbReference>
<dbReference type="InterPro" id="IPR009057">
    <property type="entry name" value="Homeodomain-like_sf"/>
</dbReference>
<dbReference type="InterPro" id="IPR005467">
    <property type="entry name" value="His_kinase_dom"/>
</dbReference>
<feature type="modified residue" description="4-aspartylphosphate" evidence="7">
    <location>
        <position position="1162"/>
    </location>
</feature>
<keyword evidence="6" id="KW-0804">Transcription</keyword>
<dbReference type="InterPro" id="IPR011123">
    <property type="entry name" value="Y_Y_Y"/>
</dbReference>
<dbReference type="SMART" id="SM00388">
    <property type="entry name" value="HisKA"/>
    <property type="match status" value="1"/>
</dbReference>
<feature type="transmembrane region" description="Helical" evidence="8">
    <location>
        <begin position="791"/>
        <end position="813"/>
    </location>
</feature>
<dbReference type="SUPFAM" id="SSF46689">
    <property type="entry name" value="Homeodomain-like"/>
    <property type="match status" value="1"/>
</dbReference>
<dbReference type="InterPro" id="IPR004358">
    <property type="entry name" value="Sig_transdc_His_kin-like_C"/>
</dbReference>
<keyword evidence="14" id="KW-1185">Reference proteome</keyword>